<reference evidence="1 2" key="1">
    <citation type="submission" date="2019-02" db="EMBL/GenBank/DDBJ databases">
        <title>Genome analysis provides insights into bioremediation potentialities and Haloocin production by Natrinema altunense strain 4.1R isolated from Chott Douz in Tunisian desert.</title>
        <authorList>
            <person name="Najjari A."/>
            <person name="Youssef N."/>
            <person name="Ben Dhia O."/>
            <person name="Ferjani R."/>
            <person name="El Hidri D."/>
            <person name="Ouzari H.I."/>
            <person name="Cherif A."/>
        </authorList>
    </citation>
    <scope>NUCLEOTIDE SEQUENCE [LARGE SCALE GENOMIC DNA]</scope>
    <source>
        <strain evidence="1 2">4.1R</strain>
    </source>
</reference>
<comment type="caution">
    <text evidence="1">The sequence shown here is derived from an EMBL/GenBank/DDBJ whole genome shotgun (WGS) entry which is preliminary data.</text>
</comment>
<proteinExistence type="predicted"/>
<evidence type="ECO:0000313" key="1">
    <source>
        <dbReference type="EMBL" id="RZH69441.1"/>
    </source>
</evidence>
<evidence type="ECO:0000313" key="2">
    <source>
        <dbReference type="Proteomes" id="UP000292704"/>
    </source>
</evidence>
<dbReference type="Proteomes" id="UP000292704">
    <property type="component" value="Unassembled WGS sequence"/>
</dbReference>
<protein>
    <submittedName>
        <fullName evidence="1">Uncharacterized protein</fullName>
    </submittedName>
</protein>
<accession>A0A482Y0C5</accession>
<name>A0A482Y0C5_9EURY</name>
<dbReference type="RefSeq" id="WP_130170280.1">
    <property type="nucleotide sequence ID" value="NZ_SHMR01000001.1"/>
</dbReference>
<organism evidence="1 2">
    <name type="scientific">Natrinema altunense</name>
    <dbReference type="NCBI Taxonomy" id="222984"/>
    <lineage>
        <taxon>Archaea</taxon>
        <taxon>Methanobacteriati</taxon>
        <taxon>Methanobacteriota</taxon>
        <taxon>Stenosarchaea group</taxon>
        <taxon>Halobacteria</taxon>
        <taxon>Halobacteriales</taxon>
        <taxon>Natrialbaceae</taxon>
        <taxon>Natrinema</taxon>
    </lineage>
</organism>
<gene>
    <name evidence="1" type="ORF">ELS17_08490</name>
</gene>
<dbReference type="AlphaFoldDB" id="A0A482Y0C5"/>
<sequence length="60" mass="6125">MFALEVAALAPLPEVRRVAVLLVLVAMVDVDAIGDIERTTAAGTASTAAVVVNAFTMSVP</sequence>
<dbReference type="EMBL" id="SHMR01000001">
    <property type="protein sequence ID" value="RZH69441.1"/>
    <property type="molecule type" value="Genomic_DNA"/>
</dbReference>